<name>A0AAD6S705_9AGAR</name>
<dbReference type="Pfam" id="PF07992">
    <property type="entry name" value="Pyr_redox_2"/>
    <property type="match status" value="1"/>
</dbReference>
<dbReference type="GO" id="GO:0050660">
    <property type="term" value="F:flavin adenine dinucleotide binding"/>
    <property type="evidence" value="ECO:0007669"/>
    <property type="project" value="TreeGrafter"/>
</dbReference>
<evidence type="ECO:0000256" key="1">
    <source>
        <dbReference type="ARBA" id="ARBA00006442"/>
    </source>
</evidence>
<comment type="similarity">
    <text evidence="1">Belongs to the FAD-dependent oxidoreductase family.</text>
</comment>
<proteinExistence type="inferred from homology"/>
<keyword evidence="2" id="KW-0285">Flavoprotein</keyword>
<dbReference type="SUPFAM" id="SSF51905">
    <property type="entry name" value="FAD/NAD(P)-binding domain"/>
    <property type="match status" value="1"/>
</dbReference>
<accession>A0AAD6S705</accession>
<evidence type="ECO:0000259" key="5">
    <source>
        <dbReference type="Pfam" id="PF07992"/>
    </source>
</evidence>
<keyword evidence="4" id="KW-0560">Oxidoreductase</keyword>
<keyword evidence="7" id="KW-1185">Reference proteome</keyword>
<dbReference type="InterPro" id="IPR023753">
    <property type="entry name" value="FAD/NAD-binding_dom"/>
</dbReference>
<evidence type="ECO:0000313" key="6">
    <source>
        <dbReference type="EMBL" id="KAJ7022050.1"/>
    </source>
</evidence>
<dbReference type="GO" id="GO:0005737">
    <property type="term" value="C:cytoplasm"/>
    <property type="evidence" value="ECO:0007669"/>
    <property type="project" value="TreeGrafter"/>
</dbReference>
<gene>
    <name evidence="6" type="ORF">C8F04DRAFT_1139253</name>
</gene>
<dbReference type="EMBL" id="JARJCM010000218">
    <property type="protein sequence ID" value="KAJ7022050.1"/>
    <property type="molecule type" value="Genomic_DNA"/>
</dbReference>
<comment type="caution">
    <text evidence="6">The sequence shown here is derived from an EMBL/GenBank/DDBJ whole genome shotgun (WGS) entry which is preliminary data.</text>
</comment>
<organism evidence="6 7">
    <name type="scientific">Mycena alexandri</name>
    <dbReference type="NCBI Taxonomy" id="1745969"/>
    <lineage>
        <taxon>Eukaryota</taxon>
        <taxon>Fungi</taxon>
        <taxon>Dikarya</taxon>
        <taxon>Basidiomycota</taxon>
        <taxon>Agaricomycotina</taxon>
        <taxon>Agaricomycetes</taxon>
        <taxon>Agaricomycetidae</taxon>
        <taxon>Agaricales</taxon>
        <taxon>Marasmiineae</taxon>
        <taxon>Mycenaceae</taxon>
        <taxon>Mycena</taxon>
    </lineage>
</organism>
<dbReference type="GO" id="GO:0004174">
    <property type="term" value="F:electron-transferring-flavoprotein dehydrogenase activity"/>
    <property type="evidence" value="ECO:0007669"/>
    <property type="project" value="TreeGrafter"/>
</dbReference>
<dbReference type="PANTHER" id="PTHR43735:SF3">
    <property type="entry name" value="FERROPTOSIS SUPPRESSOR PROTEIN 1"/>
    <property type="match status" value="1"/>
</dbReference>
<dbReference type="PANTHER" id="PTHR43735">
    <property type="entry name" value="APOPTOSIS-INDUCING FACTOR 1"/>
    <property type="match status" value="1"/>
</dbReference>
<sequence>MSNSKNIVIVGGGMLGGSAVARALSAKLPSTANITLINPLPYTVTLPTLPRMTVSDGNDLAETALIPFDRLFAAGSKGAFVKGVVESIHSNREGGSVVLADGQEFPYDVLVLAPGSIWEGPIEFPRDEREVKGFLAEQRARFKKAGKIVLVGGGAVGAEFAGEIKDVWPDKEVTIVHGDTGGLLSSAYPARFRTSLAKSLEARGVNILLGDYIDEIPPAGETITSVKTRKGSVIEADLVVPTRGPRPRTEFVAKSLGAAVLDERKQIKVRPTLQLLEHPDIFAVGDVIDTVEQKQAIKAAAHAAVVVANIIAYIDDPNRPLKAYKPSARESIVITGGTGGGRSYIALLWGFVLGDWFTRLIKAKTLLVPKARGFMGY</sequence>
<feature type="domain" description="FAD/NAD(P)-binding" evidence="5">
    <location>
        <begin position="6"/>
        <end position="301"/>
    </location>
</feature>
<dbReference type="Gene3D" id="3.50.50.100">
    <property type="match status" value="1"/>
</dbReference>
<evidence type="ECO:0000256" key="3">
    <source>
        <dbReference type="ARBA" id="ARBA00022827"/>
    </source>
</evidence>
<dbReference type="InterPro" id="IPR036188">
    <property type="entry name" value="FAD/NAD-bd_sf"/>
</dbReference>
<evidence type="ECO:0000313" key="7">
    <source>
        <dbReference type="Proteomes" id="UP001218188"/>
    </source>
</evidence>
<reference evidence="6" key="1">
    <citation type="submission" date="2023-03" db="EMBL/GenBank/DDBJ databases">
        <title>Massive genome expansion in bonnet fungi (Mycena s.s.) driven by repeated elements and novel gene families across ecological guilds.</title>
        <authorList>
            <consortium name="Lawrence Berkeley National Laboratory"/>
            <person name="Harder C.B."/>
            <person name="Miyauchi S."/>
            <person name="Viragh M."/>
            <person name="Kuo A."/>
            <person name="Thoen E."/>
            <person name="Andreopoulos B."/>
            <person name="Lu D."/>
            <person name="Skrede I."/>
            <person name="Drula E."/>
            <person name="Henrissat B."/>
            <person name="Morin E."/>
            <person name="Kohler A."/>
            <person name="Barry K."/>
            <person name="LaButti K."/>
            <person name="Morin E."/>
            <person name="Salamov A."/>
            <person name="Lipzen A."/>
            <person name="Mereny Z."/>
            <person name="Hegedus B."/>
            <person name="Baldrian P."/>
            <person name="Stursova M."/>
            <person name="Weitz H."/>
            <person name="Taylor A."/>
            <person name="Grigoriev I.V."/>
            <person name="Nagy L.G."/>
            <person name="Martin F."/>
            <person name="Kauserud H."/>
        </authorList>
    </citation>
    <scope>NUCLEOTIDE SEQUENCE</scope>
    <source>
        <strain evidence="6">CBHHK200</strain>
    </source>
</reference>
<dbReference type="AlphaFoldDB" id="A0AAD6S705"/>
<dbReference type="PRINTS" id="PR00368">
    <property type="entry name" value="FADPNR"/>
</dbReference>
<protein>
    <recommendedName>
        <fullName evidence="5">FAD/NAD(P)-binding domain-containing protein</fullName>
    </recommendedName>
</protein>
<evidence type="ECO:0000256" key="4">
    <source>
        <dbReference type="ARBA" id="ARBA00023002"/>
    </source>
</evidence>
<keyword evidence="3" id="KW-0274">FAD</keyword>
<dbReference type="PRINTS" id="PR00411">
    <property type="entry name" value="PNDRDTASEI"/>
</dbReference>
<evidence type="ECO:0000256" key="2">
    <source>
        <dbReference type="ARBA" id="ARBA00022630"/>
    </source>
</evidence>
<dbReference type="Proteomes" id="UP001218188">
    <property type="component" value="Unassembled WGS sequence"/>
</dbReference>